<reference evidence="14 17" key="4">
    <citation type="submission" date="2018-08" db="EMBL/GenBank/DDBJ databases">
        <title>Recombination of ecologically and evolutionarily significant loci maintains genetic cohesion in the Pseudomonas syringae species complex.</title>
        <authorList>
            <person name="Dillon M."/>
            <person name="Thakur S."/>
            <person name="Almeida R.N.D."/>
            <person name="Weir B.S."/>
            <person name="Guttman D.S."/>
        </authorList>
    </citation>
    <scope>NUCLEOTIDE SEQUENCE [LARGE SCALE GENOMIC DNA]</scope>
    <source>
        <strain evidence="14 17">ICMP 3402</strain>
    </source>
</reference>
<dbReference type="InterPro" id="IPR003439">
    <property type="entry name" value="ABC_transporter-like_ATP-bd"/>
</dbReference>
<dbReference type="InterPro" id="IPR003593">
    <property type="entry name" value="AAA+_ATPase"/>
</dbReference>
<dbReference type="FunFam" id="3.40.50.300:FF:000392">
    <property type="entry name" value="Zinc import ATP-binding protein ZnuC"/>
    <property type="match status" value="1"/>
</dbReference>
<dbReference type="SUPFAM" id="SSF52540">
    <property type="entry name" value="P-loop containing nucleoside triphosphate hydrolases"/>
    <property type="match status" value="1"/>
</dbReference>
<reference evidence="12" key="1">
    <citation type="submission" date="2015-07" db="EMBL/GenBank/DDBJ databases">
        <authorList>
            <person name="O'Brien H.E."/>
            <person name="Thakur S."/>
            <person name="Gong Y."/>
            <person name="Wang P.W."/>
            <person name="Guttman D.S."/>
        </authorList>
    </citation>
    <scope>NUCLEOTIDE SEQUENCE</scope>
    <source>
        <strain evidence="12">107</strain>
    </source>
</reference>
<dbReference type="Pfam" id="PF00005">
    <property type="entry name" value="ABC_tran"/>
    <property type="match status" value="1"/>
</dbReference>
<keyword evidence="4" id="KW-0862">Zinc</keyword>
<evidence type="ECO:0000259" key="11">
    <source>
        <dbReference type="PROSITE" id="PS50893"/>
    </source>
</evidence>
<dbReference type="InterPro" id="IPR027417">
    <property type="entry name" value="P-loop_NTPase"/>
</dbReference>
<evidence type="ECO:0000256" key="8">
    <source>
        <dbReference type="ARBA" id="ARBA00023065"/>
    </source>
</evidence>
<dbReference type="GO" id="GO:0006829">
    <property type="term" value="P:zinc ion transport"/>
    <property type="evidence" value="ECO:0007669"/>
    <property type="project" value="UniProtKB-KW"/>
</dbReference>
<dbReference type="RefSeq" id="WP_002551450.1">
    <property type="nucleotide sequence ID" value="NZ_CP020351.1"/>
</dbReference>
<dbReference type="PROSITE" id="PS00211">
    <property type="entry name" value="ABC_TRANSPORTER_1"/>
    <property type="match status" value="1"/>
</dbReference>
<dbReference type="InterPro" id="IPR050153">
    <property type="entry name" value="Metal_Ion_Import_ABC"/>
</dbReference>
<evidence type="ECO:0000256" key="10">
    <source>
        <dbReference type="SAM" id="MobiDB-lite"/>
    </source>
</evidence>
<dbReference type="EMBL" id="LGLK01000065">
    <property type="protein sequence ID" value="KPC15208.1"/>
    <property type="molecule type" value="Genomic_DNA"/>
</dbReference>
<dbReference type="PROSITE" id="PS50893">
    <property type="entry name" value="ABC_TRANSPORTER_2"/>
    <property type="match status" value="1"/>
</dbReference>
<dbReference type="Proteomes" id="UP000050265">
    <property type="component" value="Unassembled WGS sequence"/>
</dbReference>
<evidence type="ECO:0000313" key="16">
    <source>
        <dbReference type="Proteomes" id="UP000050265"/>
    </source>
</evidence>
<dbReference type="Gene3D" id="3.40.50.300">
    <property type="entry name" value="P-loop containing nucleotide triphosphate hydrolases"/>
    <property type="match status" value="1"/>
</dbReference>
<evidence type="ECO:0000256" key="7">
    <source>
        <dbReference type="ARBA" id="ARBA00022967"/>
    </source>
</evidence>
<dbReference type="InterPro" id="IPR017871">
    <property type="entry name" value="ABC_transporter-like_CS"/>
</dbReference>
<dbReference type="Proteomes" id="UP000037943">
    <property type="component" value="Unassembled WGS sequence"/>
</dbReference>
<keyword evidence="15" id="KW-1185">Reference proteome</keyword>
<keyword evidence="7" id="KW-1278">Translocase</keyword>
<dbReference type="GO" id="GO:0010043">
    <property type="term" value="P:response to zinc ion"/>
    <property type="evidence" value="ECO:0007669"/>
    <property type="project" value="TreeGrafter"/>
</dbReference>
<dbReference type="AlphaFoldDB" id="A0A0N0X0P6"/>
<evidence type="ECO:0000256" key="9">
    <source>
        <dbReference type="ARBA" id="ARBA00023136"/>
    </source>
</evidence>
<feature type="domain" description="ABC transporter" evidence="11">
    <location>
        <begin position="6"/>
        <end position="221"/>
    </location>
</feature>
<dbReference type="PANTHER" id="PTHR42734">
    <property type="entry name" value="METAL TRANSPORT SYSTEM ATP-BINDING PROTEIN TM_0124-RELATED"/>
    <property type="match status" value="1"/>
</dbReference>
<dbReference type="PATRIC" id="fig|53707.5.peg.5268"/>
<dbReference type="Proteomes" id="UP000271817">
    <property type="component" value="Unassembled WGS sequence"/>
</dbReference>
<reference evidence="13 16" key="2">
    <citation type="submission" date="2015-09" db="EMBL/GenBank/DDBJ databases">
        <title>Genome announcement of multiple Pseudomonas syringae strains.</title>
        <authorList>
            <person name="Thakur S."/>
            <person name="Wang P.W."/>
            <person name="Gong Y."/>
            <person name="Weir B.S."/>
            <person name="Guttman D.S."/>
        </authorList>
    </citation>
    <scope>NUCLEOTIDE SEQUENCE [LARGE SCALE GENOMIC DNA]</scope>
    <source>
        <strain evidence="13 16">ICMP3507</strain>
    </source>
</reference>
<keyword evidence="3" id="KW-0547">Nucleotide-binding</keyword>
<feature type="region of interest" description="Disordered" evidence="10">
    <location>
        <begin position="244"/>
        <end position="265"/>
    </location>
</feature>
<evidence type="ECO:0000313" key="13">
    <source>
        <dbReference type="EMBL" id="KPX68157.1"/>
    </source>
</evidence>
<evidence type="ECO:0000313" key="12">
    <source>
        <dbReference type="EMBL" id="KPC15208.1"/>
    </source>
</evidence>
<dbReference type="EMBL" id="LJQP01000240">
    <property type="protein sequence ID" value="KPX68157.1"/>
    <property type="molecule type" value="Genomic_DNA"/>
</dbReference>
<dbReference type="EMBL" id="RBTW01000093">
    <property type="protein sequence ID" value="RMU21076.1"/>
    <property type="molecule type" value="Genomic_DNA"/>
</dbReference>
<evidence type="ECO:0000256" key="1">
    <source>
        <dbReference type="ARBA" id="ARBA00022448"/>
    </source>
</evidence>
<name>A0A0N0X0P6_PSEAV</name>
<evidence type="ECO:0000313" key="17">
    <source>
        <dbReference type="Proteomes" id="UP000271817"/>
    </source>
</evidence>
<evidence type="ECO:0000313" key="14">
    <source>
        <dbReference type="EMBL" id="RMU21076.1"/>
    </source>
</evidence>
<dbReference type="GeneID" id="69857328"/>
<keyword evidence="2" id="KW-1003">Cell membrane</keyword>
<organism evidence="13 16">
    <name type="scientific">Pseudomonas amygdali pv. lachrymans</name>
    <name type="common">Pseudomonas syringae pv. lachrymans</name>
    <dbReference type="NCBI Taxonomy" id="53707"/>
    <lineage>
        <taxon>Bacteria</taxon>
        <taxon>Pseudomonadati</taxon>
        <taxon>Pseudomonadota</taxon>
        <taxon>Gammaproteobacteria</taxon>
        <taxon>Pseudomonadales</taxon>
        <taxon>Pseudomonadaceae</taxon>
        <taxon>Pseudomonas</taxon>
        <taxon>Pseudomonas amygdali</taxon>
    </lineage>
</organism>
<evidence type="ECO:0000256" key="6">
    <source>
        <dbReference type="ARBA" id="ARBA00022906"/>
    </source>
</evidence>
<keyword evidence="1" id="KW-0813">Transport</keyword>
<accession>A0A0N0X0P6</accession>
<dbReference type="GO" id="GO:0016887">
    <property type="term" value="F:ATP hydrolysis activity"/>
    <property type="evidence" value="ECO:0007669"/>
    <property type="project" value="InterPro"/>
</dbReference>
<dbReference type="SMART" id="SM00382">
    <property type="entry name" value="AAA"/>
    <property type="match status" value="1"/>
</dbReference>
<gene>
    <name evidence="12" type="ORF">AC499_6155</name>
    <name evidence="13" type="ORF">ALO35_04365</name>
    <name evidence="14" type="ORF">ALP33_01255</name>
</gene>
<dbReference type="GO" id="GO:0005524">
    <property type="term" value="F:ATP binding"/>
    <property type="evidence" value="ECO:0007669"/>
    <property type="project" value="UniProtKB-KW"/>
</dbReference>
<dbReference type="PANTHER" id="PTHR42734:SF9">
    <property type="entry name" value="ZINC IMPORT ATP-BINDING PROTEIN ZNUC"/>
    <property type="match status" value="1"/>
</dbReference>
<dbReference type="NCBIfam" id="NF007090">
    <property type="entry name" value="PRK09544.1"/>
    <property type="match status" value="1"/>
</dbReference>
<comment type="caution">
    <text evidence="13">The sequence shown here is derived from an EMBL/GenBank/DDBJ whole genome shotgun (WGS) entry which is preliminary data.</text>
</comment>
<evidence type="ECO:0000256" key="2">
    <source>
        <dbReference type="ARBA" id="ARBA00022475"/>
    </source>
</evidence>
<evidence type="ECO:0000256" key="3">
    <source>
        <dbReference type="ARBA" id="ARBA00022741"/>
    </source>
</evidence>
<keyword evidence="9" id="KW-0472">Membrane</keyword>
<evidence type="ECO:0000256" key="4">
    <source>
        <dbReference type="ARBA" id="ARBA00022833"/>
    </source>
</evidence>
<evidence type="ECO:0000313" key="15">
    <source>
        <dbReference type="Proteomes" id="UP000037943"/>
    </source>
</evidence>
<reference evidence="12 15" key="3">
    <citation type="submission" date="2015-10" db="EMBL/GenBank/DDBJ databases">
        <title>Comparative genomics and high-throughput reverse genetic screens identify a new phytobacterial MAMP and an Arabidopsis receptor required for immune elicitation.</title>
        <authorList>
            <person name="Mott G.A."/>
            <person name="Thakur S."/>
            <person name="Wang P.W."/>
            <person name="Desveaux D."/>
            <person name="Guttman D.S."/>
        </authorList>
    </citation>
    <scope>NUCLEOTIDE SEQUENCE [LARGE SCALE GENOMIC DNA]</scope>
    <source>
        <strain evidence="12 15">107</strain>
    </source>
</reference>
<evidence type="ECO:0000256" key="5">
    <source>
        <dbReference type="ARBA" id="ARBA00022840"/>
    </source>
</evidence>
<protein>
    <submittedName>
        <fullName evidence="13">Zinc import ATP-binding protein ZnuC</fullName>
    </submittedName>
</protein>
<dbReference type="CDD" id="cd03235">
    <property type="entry name" value="ABC_Metallic_Cations"/>
    <property type="match status" value="1"/>
</dbReference>
<keyword evidence="8" id="KW-0406">Ion transport</keyword>
<keyword evidence="6" id="KW-0864">Zinc transport</keyword>
<sequence length="265" mass="28777">MTDALIRLEQVAVTLSGQSVLDNIQLSVKPGEIVTLIGPNGAGKTTLVRAVLGLLKPDSGTVWRKPKLRVGYMPQKLHVDQTLPLSVLRFLRLVPGVDRMAAESALEEVGAEKVIDSPIQGISGGEMQRVLLARALLRKPELLVLDEPVQGVDVAGQAELYGLITRLRDRHQCGVLMVSHDLHLVMSTTDQVVCLNRHVCCSGHPEQVSHDPAFVELFGKNAQSLAIYHHHHDHAHDLHGAVVNDAPATSSPTHTHVHGDHCKHG</sequence>
<keyword evidence="5 13" id="KW-0067">ATP-binding</keyword>
<proteinExistence type="predicted"/>